<protein>
    <recommendedName>
        <fullName evidence="2">Porin</fullName>
    </recommendedName>
</protein>
<dbReference type="AlphaFoldDB" id="A0A0F9NG87"/>
<accession>A0A0F9NG87</accession>
<organism evidence="1">
    <name type="scientific">marine sediment metagenome</name>
    <dbReference type="NCBI Taxonomy" id="412755"/>
    <lineage>
        <taxon>unclassified sequences</taxon>
        <taxon>metagenomes</taxon>
        <taxon>ecological metagenomes</taxon>
    </lineage>
</organism>
<evidence type="ECO:0000313" key="1">
    <source>
        <dbReference type="EMBL" id="KKN10947.1"/>
    </source>
</evidence>
<dbReference type="InterPro" id="IPR010870">
    <property type="entry name" value="Porin_O/P"/>
</dbReference>
<comment type="caution">
    <text evidence="1">The sequence shown here is derived from an EMBL/GenBank/DDBJ whole genome shotgun (WGS) entry which is preliminary data.</text>
</comment>
<dbReference type="InterPro" id="IPR023614">
    <property type="entry name" value="Porin_dom_sf"/>
</dbReference>
<name>A0A0F9NG87_9ZZZZ</name>
<dbReference type="Gene3D" id="2.40.160.10">
    <property type="entry name" value="Porin"/>
    <property type="match status" value="1"/>
</dbReference>
<dbReference type="Pfam" id="PF07396">
    <property type="entry name" value="Porin_O_P"/>
    <property type="match status" value="1"/>
</dbReference>
<gene>
    <name evidence="1" type="ORF">LCGC14_1031530</name>
</gene>
<feature type="non-terminal residue" evidence="1">
    <location>
        <position position="1"/>
    </location>
</feature>
<proteinExistence type="predicted"/>
<sequence length="47" mass="5386">MRDLTVGLNWYLNPNMRISGNYIRSCVRGPLTSDAADIFLIRLQIAF</sequence>
<dbReference type="EMBL" id="LAZR01004190">
    <property type="protein sequence ID" value="KKN10947.1"/>
    <property type="molecule type" value="Genomic_DNA"/>
</dbReference>
<reference evidence="1" key="1">
    <citation type="journal article" date="2015" name="Nature">
        <title>Complex archaea that bridge the gap between prokaryotes and eukaryotes.</title>
        <authorList>
            <person name="Spang A."/>
            <person name="Saw J.H."/>
            <person name="Jorgensen S.L."/>
            <person name="Zaremba-Niedzwiedzka K."/>
            <person name="Martijn J."/>
            <person name="Lind A.E."/>
            <person name="van Eijk R."/>
            <person name="Schleper C."/>
            <person name="Guy L."/>
            <person name="Ettema T.J."/>
        </authorList>
    </citation>
    <scope>NUCLEOTIDE SEQUENCE</scope>
</reference>
<evidence type="ECO:0008006" key="2">
    <source>
        <dbReference type="Google" id="ProtNLM"/>
    </source>
</evidence>